<feature type="domain" description="D-alanyl-D-alanine carboxypeptidase-like core" evidence="2">
    <location>
        <begin position="203"/>
        <end position="307"/>
    </location>
</feature>
<sequence length="316" mass="32636">MDQHGPAPMTRRAMREAQEREAKESARRAGRRSGSSRHASSSSRRAASPAGHVAPTRGASTVSTSGTSGTSARRAAAAGATRRAAAAQPQSPALRVAPRAAVLASLAVATIAVPLTGAAGPDAVRGQATAVDGPDLVDVVVAEGGSAGVPVAVASAPRDRSETTASRAGERSALPGCDPQVRPAGTNGQLDEHALCELWDGKSELRPDAAVSLAAFNQAFRAAFGRDLCLVSSYRSYGSQVGLSYSRAGYAARPGTSMHGWGVAVDLCSEETRSESTYGWILDNIGTYGWSNPDWASGGYEPWHLQYDAAVAEYKG</sequence>
<name>A0ABM8G4E8_9CELL</name>
<dbReference type="EMBL" id="AP027729">
    <property type="protein sequence ID" value="BDZ42943.1"/>
    <property type="molecule type" value="Genomic_DNA"/>
</dbReference>
<feature type="region of interest" description="Disordered" evidence="1">
    <location>
        <begin position="154"/>
        <end position="186"/>
    </location>
</feature>
<dbReference type="Proteomes" id="UP001321475">
    <property type="component" value="Chromosome"/>
</dbReference>
<dbReference type="InterPro" id="IPR009045">
    <property type="entry name" value="Zn_M74/Hedgehog-like"/>
</dbReference>
<evidence type="ECO:0000313" key="3">
    <source>
        <dbReference type="EMBL" id="BDZ42943.1"/>
    </source>
</evidence>
<dbReference type="PANTHER" id="PTHR34385">
    <property type="entry name" value="D-ALANYL-D-ALANINE CARBOXYPEPTIDASE"/>
    <property type="match status" value="1"/>
</dbReference>
<proteinExistence type="predicted"/>
<dbReference type="PANTHER" id="PTHR34385:SF1">
    <property type="entry name" value="PEPTIDOGLYCAN L-ALANYL-D-GLUTAMATE ENDOPEPTIDASE CWLK"/>
    <property type="match status" value="1"/>
</dbReference>
<dbReference type="RefSeq" id="WP_286217317.1">
    <property type="nucleotide sequence ID" value="NZ_AP027729.1"/>
</dbReference>
<reference evidence="4" key="1">
    <citation type="journal article" date="2019" name="Int. J. Syst. Evol. Microbiol.">
        <title>The Global Catalogue of Microorganisms (GCM) 10K type strain sequencing project: providing services to taxonomists for standard genome sequencing and annotation.</title>
        <authorList>
            <consortium name="The Broad Institute Genomics Platform"/>
            <consortium name="The Broad Institute Genome Sequencing Center for Infectious Disease"/>
            <person name="Wu L."/>
            <person name="Ma J."/>
        </authorList>
    </citation>
    <scope>NUCLEOTIDE SEQUENCE [LARGE SCALE GENOMIC DNA]</scope>
    <source>
        <strain evidence="4">NBRC 108565</strain>
    </source>
</reference>
<dbReference type="CDD" id="cd14814">
    <property type="entry name" value="Peptidase_M15"/>
    <property type="match status" value="1"/>
</dbReference>
<organism evidence="3 4">
    <name type="scientific">Paraoerskovia sediminicola</name>
    <dbReference type="NCBI Taxonomy" id="1138587"/>
    <lineage>
        <taxon>Bacteria</taxon>
        <taxon>Bacillati</taxon>
        <taxon>Actinomycetota</taxon>
        <taxon>Actinomycetes</taxon>
        <taxon>Micrococcales</taxon>
        <taxon>Cellulomonadaceae</taxon>
        <taxon>Paraoerskovia</taxon>
    </lineage>
</organism>
<dbReference type="SUPFAM" id="SSF55166">
    <property type="entry name" value="Hedgehog/DD-peptidase"/>
    <property type="match status" value="1"/>
</dbReference>
<dbReference type="InterPro" id="IPR003709">
    <property type="entry name" value="VanY-like_core_dom"/>
</dbReference>
<gene>
    <name evidence="3" type="ORF">GCM10025865_22420</name>
</gene>
<dbReference type="Gene3D" id="3.30.1380.10">
    <property type="match status" value="1"/>
</dbReference>
<dbReference type="Pfam" id="PF02557">
    <property type="entry name" value="VanY"/>
    <property type="match status" value="1"/>
</dbReference>
<feature type="compositionally biased region" description="Low complexity" evidence="1">
    <location>
        <begin position="36"/>
        <end position="94"/>
    </location>
</feature>
<evidence type="ECO:0000259" key="2">
    <source>
        <dbReference type="Pfam" id="PF02557"/>
    </source>
</evidence>
<evidence type="ECO:0000256" key="1">
    <source>
        <dbReference type="SAM" id="MobiDB-lite"/>
    </source>
</evidence>
<feature type="compositionally biased region" description="Basic and acidic residues" evidence="1">
    <location>
        <begin position="13"/>
        <end position="27"/>
    </location>
</feature>
<keyword evidence="4" id="KW-1185">Reference proteome</keyword>
<feature type="region of interest" description="Disordered" evidence="1">
    <location>
        <begin position="1"/>
        <end position="94"/>
    </location>
</feature>
<accession>A0ABM8G4E8</accession>
<protein>
    <recommendedName>
        <fullName evidence="2">D-alanyl-D-alanine carboxypeptidase-like core domain-containing protein</fullName>
    </recommendedName>
</protein>
<dbReference type="InterPro" id="IPR052179">
    <property type="entry name" value="DD-CPase-like"/>
</dbReference>
<evidence type="ECO:0000313" key="4">
    <source>
        <dbReference type="Proteomes" id="UP001321475"/>
    </source>
</evidence>